<comment type="caution">
    <text evidence="1">The sequence shown here is derived from an EMBL/GenBank/DDBJ whole genome shotgun (WGS) entry which is preliminary data.</text>
</comment>
<protein>
    <submittedName>
        <fullName evidence="1">Uncharacterized protein</fullName>
    </submittedName>
</protein>
<keyword evidence="2" id="KW-1185">Reference proteome</keyword>
<name>A0A7W6DF58_9HYPH</name>
<dbReference type="AlphaFoldDB" id="A0A7W6DF58"/>
<proteinExistence type="predicted"/>
<sequence length="72" mass="8537">MTTTNTSFRPWHWARMKINPKWPWPVQPGEELPYQAPAGNWIFFWIYVRRTSRVLGTRTFIPMTTLGLDGVE</sequence>
<evidence type="ECO:0000313" key="1">
    <source>
        <dbReference type="EMBL" id="MBB3980141.1"/>
    </source>
</evidence>
<reference evidence="1 2" key="1">
    <citation type="submission" date="2020-08" db="EMBL/GenBank/DDBJ databases">
        <title>Genomic Encyclopedia of Type Strains, Phase IV (KMG-IV): sequencing the most valuable type-strain genomes for metagenomic binning, comparative biology and taxonomic classification.</title>
        <authorList>
            <person name="Goeker M."/>
        </authorList>
    </citation>
    <scope>NUCLEOTIDE SEQUENCE [LARGE SCALE GENOMIC DNA]</scope>
    <source>
        <strain evidence="1 2">DSM 100211</strain>
    </source>
</reference>
<organism evidence="1 2">
    <name type="scientific">Mycoplana azooxidifex</name>
    <dbReference type="NCBI Taxonomy" id="1636188"/>
    <lineage>
        <taxon>Bacteria</taxon>
        <taxon>Pseudomonadati</taxon>
        <taxon>Pseudomonadota</taxon>
        <taxon>Alphaproteobacteria</taxon>
        <taxon>Hyphomicrobiales</taxon>
        <taxon>Rhizobiaceae</taxon>
        <taxon>Mycoplana</taxon>
    </lineage>
</organism>
<dbReference type="Proteomes" id="UP000574761">
    <property type="component" value="Unassembled WGS sequence"/>
</dbReference>
<dbReference type="EMBL" id="JACIEE010000015">
    <property type="protein sequence ID" value="MBB3980141.1"/>
    <property type="molecule type" value="Genomic_DNA"/>
</dbReference>
<gene>
    <name evidence="1" type="ORF">GGQ64_005388</name>
</gene>
<accession>A0A7W6DF58</accession>
<evidence type="ECO:0000313" key="2">
    <source>
        <dbReference type="Proteomes" id="UP000574761"/>
    </source>
</evidence>